<dbReference type="InterPro" id="IPR029442">
    <property type="entry name" value="GyrI-like"/>
</dbReference>
<proteinExistence type="predicted"/>
<accession>A0A7W9WZV4</accession>
<evidence type="ECO:0000313" key="2">
    <source>
        <dbReference type="EMBL" id="MBB6133898.1"/>
    </source>
</evidence>
<dbReference type="Gene3D" id="3.20.80.10">
    <property type="entry name" value="Regulatory factor, effector binding domain"/>
    <property type="match status" value="1"/>
</dbReference>
<dbReference type="SMART" id="SM00871">
    <property type="entry name" value="AraC_E_bind"/>
    <property type="match status" value="1"/>
</dbReference>
<dbReference type="InterPro" id="IPR011256">
    <property type="entry name" value="Reg_factor_effector_dom_sf"/>
</dbReference>
<feature type="domain" description="AraC effector-binding" evidence="1">
    <location>
        <begin position="1"/>
        <end position="155"/>
    </location>
</feature>
<reference evidence="2 3" key="1">
    <citation type="submission" date="2020-08" db="EMBL/GenBank/DDBJ databases">
        <title>The Agave Microbiome: Exploring the role of microbial communities in plant adaptations to desert environments.</title>
        <authorList>
            <person name="Partida-Martinez L.P."/>
        </authorList>
    </citation>
    <scope>NUCLEOTIDE SEQUENCE [LARGE SCALE GENOMIC DNA]</scope>
    <source>
        <strain evidence="2 3">AT3.2</strain>
    </source>
</reference>
<dbReference type="Pfam" id="PF06445">
    <property type="entry name" value="GyrI-like"/>
    <property type="match status" value="1"/>
</dbReference>
<comment type="caution">
    <text evidence="2">The sequence shown here is derived from an EMBL/GenBank/DDBJ whole genome shotgun (WGS) entry which is preliminary data.</text>
</comment>
<dbReference type="SUPFAM" id="SSF55136">
    <property type="entry name" value="Probable bacterial effector-binding domain"/>
    <property type="match status" value="1"/>
</dbReference>
<dbReference type="Proteomes" id="UP000540787">
    <property type="component" value="Unassembled WGS sequence"/>
</dbReference>
<gene>
    <name evidence="2" type="ORF">HD842_002040</name>
</gene>
<evidence type="ECO:0000313" key="3">
    <source>
        <dbReference type="Proteomes" id="UP000540787"/>
    </source>
</evidence>
<organism evidence="2 3">
    <name type="scientific">Massilia aurea</name>
    <dbReference type="NCBI Taxonomy" id="373040"/>
    <lineage>
        <taxon>Bacteria</taxon>
        <taxon>Pseudomonadati</taxon>
        <taxon>Pseudomonadota</taxon>
        <taxon>Betaproteobacteria</taxon>
        <taxon>Burkholderiales</taxon>
        <taxon>Oxalobacteraceae</taxon>
        <taxon>Telluria group</taxon>
        <taxon>Massilia</taxon>
    </lineage>
</organism>
<protein>
    <submittedName>
        <fullName evidence="2">Putative transcriptional regulator YdeE</fullName>
    </submittedName>
</protein>
<dbReference type="AlphaFoldDB" id="A0A7W9WZV4"/>
<name>A0A7W9WZV4_9BURK</name>
<dbReference type="RefSeq" id="WP_183554010.1">
    <property type="nucleotide sequence ID" value="NZ_JACHBX010000002.1"/>
</dbReference>
<sequence length="156" mass="17181">MHISTITLPEMKLAGLPAVVPASAPETELPEVWKAFLAREAELGEHNGVRYGVTLRRDDGEQVECVAVEVADLDQLPPGMIGIRVPARRYALMTHRGPMVHAQASRVTGTAAMEQLGMEADEEGIRLERYDRRYTPTVDDGARPDNAYDILVPLYG</sequence>
<dbReference type="EMBL" id="JACHBX010000002">
    <property type="protein sequence ID" value="MBB6133898.1"/>
    <property type="molecule type" value="Genomic_DNA"/>
</dbReference>
<dbReference type="InterPro" id="IPR010499">
    <property type="entry name" value="AraC_E-bd"/>
</dbReference>
<keyword evidence="3" id="KW-1185">Reference proteome</keyword>
<evidence type="ECO:0000259" key="1">
    <source>
        <dbReference type="SMART" id="SM00871"/>
    </source>
</evidence>